<proteinExistence type="predicted"/>
<comment type="caution">
    <text evidence="1">The sequence shown here is derived from an EMBL/GenBank/DDBJ whole genome shotgun (WGS) entry which is preliminary data.</text>
</comment>
<accession>A0ABP7WLD8</accession>
<dbReference type="Proteomes" id="UP001500841">
    <property type="component" value="Unassembled WGS sequence"/>
</dbReference>
<evidence type="ECO:0000313" key="1">
    <source>
        <dbReference type="EMBL" id="GAA4091289.1"/>
    </source>
</evidence>
<organism evidence="1 2">
    <name type="scientific">Mucilaginibacter panaciglaebae</name>
    <dbReference type="NCBI Taxonomy" id="502331"/>
    <lineage>
        <taxon>Bacteria</taxon>
        <taxon>Pseudomonadati</taxon>
        <taxon>Bacteroidota</taxon>
        <taxon>Sphingobacteriia</taxon>
        <taxon>Sphingobacteriales</taxon>
        <taxon>Sphingobacteriaceae</taxon>
        <taxon>Mucilaginibacter</taxon>
    </lineage>
</organism>
<dbReference type="EMBL" id="BAABCV010000003">
    <property type="protein sequence ID" value="GAA4091289.1"/>
    <property type="molecule type" value="Genomic_DNA"/>
</dbReference>
<gene>
    <name evidence="1" type="ORF">GCM10022392_11410</name>
</gene>
<keyword evidence="2" id="KW-1185">Reference proteome</keyword>
<name>A0ABP7WLD8_9SPHI</name>
<protein>
    <submittedName>
        <fullName evidence="1">Uncharacterized protein</fullName>
    </submittedName>
</protein>
<evidence type="ECO:0000313" key="2">
    <source>
        <dbReference type="Proteomes" id="UP001500841"/>
    </source>
</evidence>
<reference evidence="2" key="1">
    <citation type="journal article" date="2019" name="Int. J. Syst. Evol. Microbiol.">
        <title>The Global Catalogue of Microorganisms (GCM) 10K type strain sequencing project: providing services to taxonomists for standard genome sequencing and annotation.</title>
        <authorList>
            <consortium name="The Broad Institute Genomics Platform"/>
            <consortium name="The Broad Institute Genome Sequencing Center for Infectious Disease"/>
            <person name="Wu L."/>
            <person name="Ma J."/>
        </authorList>
    </citation>
    <scope>NUCLEOTIDE SEQUENCE [LARGE SCALE GENOMIC DNA]</scope>
    <source>
        <strain evidence="2">JCM 17085</strain>
    </source>
</reference>
<sequence>MPIGPPPIISRSSIIIELYAIITRFTILSVEVSRLAAPIQNNEFRMTYVGTSQANKNNTP</sequence>